<feature type="repeat" description="PPR" evidence="3">
    <location>
        <begin position="345"/>
        <end position="379"/>
    </location>
</feature>
<feature type="repeat" description="PPR" evidence="3">
    <location>
        <begin position="208"/>
        <end position="242"/>
    </location>
</feature>
<protein>
    <submittedName>
        <fullName evidence="4">Tetratricopeptide repeat (TPR)-like superfamily protein</fullName>
    </submittedName>
</protein>
<dbReference type="InterPro" id="IPR002885">
    <property type="entry name" value="PPR_rpt"/>
</dbReference>
<feature type="repeat" description="PPR" evidence="3">
    <location>
        <begin position="380"/>
        <end position="414"/>
    </location>
</feature>
<gene>
    <name evidence="4" type="ORF">Acr_17g0008460</name>
</gene>
<feature type="repeat" description="PPR" evidence="3">
    <location>
        <begin position="309"/>
        <end position="344"/>
    </location>
</feature>
<sequence>MESRARRSRRDPRAAKYVSCVRGFWRKRRKLPYGECSMNVGDVVEMESHKEETQGPQGKWSRRTVFLFLEFFNWVGVQKPSLHSLDMHSIILHIFTKNCKFKSAESILKKILESGLIDLPSKLFEAILNSYRMCDSLPRVFDSLFKTYAHMRKFSYATDTFCSVKDYGFLPTVESFNAYLSSLVDEFESGRYYISVLKEMQRCRISPNVYTLNMFISALCKFGKLEKAVEVFGEMESMGCAPTVASYNTLIAGHCNQGLLSICHESQDFDGEEWQIMLLLTHSSFCKGGKLHETNKHFSMMKGMDVSPNTVTYNTLIQGYNQVGRKTKKAAYLVKELDSKKLIPNSSTFYALISGQCEGKNYERAFQLSKSMIRCGCHPNEHTLKILISTFLENEDFDGAILVLREMLERSVAPDSAMLSELCHGLDQCGKLVLELCKEIEARRLMQEGFQKT</sequence>
<name>A0A7J0G3B0_9ERIC</name>
<evidence type="ECO:0000256" key="2">
    <source>
        <dbReference type="ARBA" id="ARBA00022737"/>
    </source>
</evidence>
<comment type="caution">
    <text evidence="4">The sequence shown here is derived from an EMBL/GenBank/DDBJ whole genome shotgun (WGS) entry which is preliminary data.</text>
</comment>
<reference evidence="4 5" key="1">
    <citation type="submission" date="2019-07" db="EMBL/GenBank/DDBJ databases">
        <title>De Novo Assembly of kiwifruit Actinidia rufa.</title>
        <authorList>
            <person name="Sugita-Konishi S."/>
            <person name="Sato K."/>
            <person name="Mori E."/>
            <person name="Abe Y."/>
            <person name="Kisaki G."/>
            <person name="Hamano K."/>
            <person name="Suezawa K."/>
            <person name="Otani M."/>
            <person name="Fukuda T."/>
            <person name="Manabe T."/>
            <person name="Gomi K."/>
            <person name="Tabuchi M."/>
            <person name="Akimitsu K."/>
            <person name="Kataoka I."/>
        </authorList>
    </citation>
    <scope>NUCLEOTIDE SEQUENCE [LARGE SCALE GENOMIC DNA]</scope>
    <source>
        <strain evidence="5">cv. Fuchu</strain>
    </source>
</reference>
<dbReference type="AlphaFoldDB" id="A0A7J0G3B0"/>
<dbReference type="NCBIfam" id="TIGR00756">
    <property type="entry name" value="PPR"/>
    <property type="match status" value="4"/>
</dbReference>
<comment type="similarity">
    <text evidence="1">Belongs to the PPR family. P subfamily.</text>
</comment>
<dbReference type="Pfam" id="PF13041">
    <property type="entry name" value="PPR_2"/>
    <property type="match status" value="3"/>
</dbReference>
<keyword evidence="2" id="KW-0677">Repeat</keyword>
<dbReference type="PANTHER" id="PTHR47938">
    <property type="entry name" value="RESPIRATORY COMPLEX I CHAPERONE (CIA84), PUTATIVE (AFU_ORTHOLOGUE AFUA_2G06020)-RELATED"/>
    <property type="match status" value="1"/>
</dbReference>
<dbReference type="PANTHER" id="PTHR47938:SF47">
    <property type="entry name" value="ADR149WP"/>
    <property type="match status" value="1"/>
</dbReference>
<keyword evidence="5" id="KW-1185">Reference proteome</keyword>
<dbReference type="Proteomes" id="UP000585474">
    <property type="component" value="Unassembled WGS sequence"/>
</dbReference>
<organism evidence="4 5">
    <name type="scientific">Actinidia rufa</name>
    <dbReference type="NCBI Taxonomy" id="165716"/>
    <lineage>
        <taxon>Eukaryota</taxon>
        <taxon>Viridiplantae</taxon>
        <taxon>Streptophyta</taxon>
        <taxon>Embryophyta</taxon>
        <taxon>Tracheophyta</taxon>
        <taxon>Spermatophyta</taxon>
        <taxon>Magnoliopsida</taxon>
        <taxon>eudicotyledons</taxon>
        <taxon>Gunneridae</taxon>
        <taxon>Pentapetalae</taxon>
        <taxon>asterids</taxon>
        <taxon>Ericales</taxon>
        <taxon>Actinidiaceae</taxon>
        <taxon>Actinidia</taxon>
    </lineage>
</organism>
<dbReference type="OrthoDB" id="185373at2759"/>
<dbReference type="Gene3D" id="1.25.40.10">
    <property type="entry name" value="Tetratricopeptide repeat domain"/>
    <property type="match status" value="2"/>
</dbReference>
<dbReference type="GO" id="GO:0003729">
    <property type="term" value="F:mRNA binding"/>
    <property type="evidence" value="ECO:0007669"/>
    <property type="project" value="TreeGrafter"/>
</dbReference>
<evidence type="ECO:0000313" key="4">
    <source>
        <dbReference type="EMBL" id="GFZ05274.1"/>
    </source>
</evidence>
<proteinExistence type="inferred from homology"/>
<dbReference type="EMBL" id="BJWL01000017">
    <property type="protein sequence ID" value="GFZ05274.1"/>
    <property type="molecule type" value="Genomic_DNA"/>
</dbReference>
<dbReference type="PROSITE" id="PS51375">
    <property type="entry name" value="PPR"/>
    <property type="match status" value="4"/>
</dbReference>
<evidence type="ECO:0000256" key="3">
    <source>
        <dbReference type="PROSITE-ProRule" id="PRU00708"/>
    </source>
</evidence>
<dbReference type="InterPro" id="IPR011990">
    <property type="entry name" value="TPR-like_helical_dom_sf"/>
</dbReference>
<evidence type="ECO:0000313" key="5">
    <source>
        <dbReference type="Proteomes" id="UP000585474"/>
    </source>
</evidence>
<evidence type="ECO:0000256" key="1">
    <source>
        <dbReference type="ARBA" id="ARBA00007626"/>
    </source>
</evidence>
<accession>A0A7J0G3B0</accession>